<evidence type="ECO:0000256" key="3">
    <source>
        <dbReference type="ARBA" id="ARBA00022833"/>
    </source>
</evidence>
<name>A0A1Y1S8Y4_9MICR</name>
<dbReference type="OrthoDB" id="21380at2759"/>
<dbReference type="VEuPathDB" id="MicrosporidiaDB:ECANGB1_320"/>
<evidence type="ECO:0000313" key="7">
    <source>
        <dbReference type="Proteomes" id="UP000192639"/>
    </source>
</evidence>
<dbReference type="GO" id="GO:0008270">
    <property type="term" value="F:zinc ion binding"/>
    <property type="evidence" value="ECO:0007669"/>
    <property type="project" value="UniProtKB-KW"/>
</dbReference>
<evidence type="ECO:0000256" key="4">
    <source>
        <dbReference type="PROSITE-ProRule" id="PRU00600"/>
    </source>
</evidence>
<sequence>MKSFRAFKFPYVYLEDTKGKCQPVYKEYAKKQPALNLNSAFLGCPFLPEKKPRAENKTTLKSKRPRSKVRYCEICCSKYDDYESHVSTALHRSFGDDNSNYKAIDAFVTEIRGTTFSQRHPRPSPCERLDNLYATAYLASSAHSVFKLCKFETFETEGITEEDVLN</sequence>
<dbReference type="GO" id="GO:0003676">
    <property type="term" value="F:nucleic acid binding"/>
    <property type="evidence" value="ECO:0007669"/>
    <property type="project" value="InterPro"/>
</dbReference>
<keyword evidence="1" id="KW-0479">Metal-binding</keyword>
<keyword evidence="2 4" id="KW-0863">Zinc-finger</keyword>
<evidence type="ECO:0000256" key="1">
    <source>
        <dbReference type="ARBA" id="ARBA00022723"/>
    </source>
</evidence>
<dbReference type="SMART" id="SM00586">
    <property type="entry name" value="ZnF_DBF"/>
    <property type="match status" value="1"/>
</dbReference>
<dbReference type="GO" id="GO:0031431">
    <property type="term" value="C:Dbf4-dependent protein kinase complex"/>
    <property type="evidence" value="ECO:0007669"/>
    <property type="project" value="TreeGrafter"/>
</dbReference>
<dbReference type="InterPro" id="IPR006572">
    <property type="entry name" value="Znf_DBF"/>
</dbReference>
<proteinExistence type="predicted"/>
<dbReference type="GO" id="GO:1901987">
    <property type="term" value="P:regulation of cell cycle phase transition"/>
    <property type="evidence" value="ECO:0007669"/>
    <property type="project" value="TreeGrafter"/>
</dbReference>
<protein>
    <recommendedName>
        <fullName evidence="5">DBF4-type domain-containing protein</fullName>
    </recommendedName>
</protein>
<dbReference type="Proteomes" id="UP000192639">
    <property type="component" value="Unassembled WGS sequence"/>
</dbReference>
<dbReference type="EMBL" id="LWDP01000013">
    <property type="protein sequence ID" value="ORD94646.1"/>
    <property type="molecule type" value="Genomic_DNA"/>
</dbReference>
<evidence type="ECO:0000313" key="6">
    <source>
        <dbReference type="EMBL" id="ORD94646.1"/>
    </source>
</evidence>
<reference evidence="6 7" key="1">
    <citation type="journal article" date="2017" name="Environ. Microbiol.">
        <title>Decay of the glycolytic pathway and adaptation to intranuclear parasitism within Enterocytozoonidae microsporidia.</title>
        <authorList>
            <person name="Wiredu Boakye D."/>
            <person name="Jaroenlak P."/>
            <person name="Prachumwat A."/>
            <person name="Williams T.A."/>
            <person name="Bateman K.S."/>
            <person name="Itsathitphaisarn O."/>
            <person name="Sritunyalucksana K."/>
            <person name="Paszkiewicz K.H."/>
            <person name="Moore K.A."/>
            <person name="Stentiford G.D."/>
            <person name="Williams B.A."/>
        </authorList>
    </citation>
    <scope>NUCLEOTIDE SEQUENCE [LARGE SCALE GENOMIC DNA]</scope>
    <source>
        <strain evidence="6 7">GB1</strain>
    </source>
</reference>
<keyword evidence="3" id="KW-0862">Zinc</keyword>
<dbReference type="InterPro" id="IPR038545">
    <property type="entry name" value="Znf_DBF_sf"/>
</dbReference>
<keyword evidence="7" id="KW-1185">Reference proteome</keyword>
<feature type="domain" description="DBF4-type" evidence="5">
    <location>
        <begin position="65"/>
        <end position="114"/>
    </location>
</feature>
<dbReference type="PANTHER" id="PTHR15375:SF26">
    <property type="entry name" value="PROTEIN CHIFFON"/>
    <property type="match status" value="1"/>
</dbReference>
<organism evidence="6 7">
    <name type="scientific">Enterospora canceri</name>
    <dbReference type="NCBI Taxonomy" id="1081671"/>
    <lineage>
        <taxon>Eukaryota</taxon>
        <taxon>Fungi</taxon>
        <taxon>Fungi incertae sedis</taxon>
        <taxon>Microsporidia</taxon>
        <taxon>Enterocytozoonidae</taxon>
        <taxon>Enterospora</taxon>
    </lineage>
</organism>
<dbReference type="InterPro" id="IPR051590">
    <property type="entry name" value="Replication_Regulatory_Kinase"/>
</dbReference>
<dbReference type="Pfam" id="PF07535">
    <property type="entry name" value="zf-DBF"/>
    <property type="match status" value="1"/>
</dbReference>
<comment type="caution">
    <text evidence="6">The sequence shown here is derived from an EMBL/GenBank/DDBJ whole genome shotgun (WGS) entry which is preliminary data.</text>
</comment>
<evidence type="ECO:0000256" key="2">
    <source>
        <dbReference type="ARBA" id="ARBA00022771"/>
    </source>
</evidence>
<dbReference type="Gene3D" id="6.10.250.3410">
    <property type="entry name" value="DBF zinc finger"/>
    <property type="match status" value="1"/>
</dbReference>
<accession>A0A1Y1S8Y4</accession>
<dbReference type="PROSITE" id="PS51265">
    <property type="entry name" value="ZF_DBF4"/>
    <property type="match status" value="1"/>
</dbReference>
<gene>
    <name evidence="6" type="ORF">ECANGB1_320</name>
</gene>
<dbReference type="GO" id="GO:0043539">
    <property type="term" value="F:protein serine/threonine kinase activator activity"/>
    <property type="evidence" value="ECO:0007669"/>
    <property type="project" value="TreeGrafter"/>
</dbReference>
<dbReference type="GO" id="GO:0010571">
    <property type="term" value="P:positive regulation of nuclear cell cycle DNA replication"/>
    <property type="evidence" value="ECO:0007669"/>
    <property type="project" value="TreeGrafter"/>
</dbReference>
<evidence type="ECO:0000259" key="5">
    <source>
        <dbReference type="PROSITE" id="PS51265"/>
    </source>
</evidence>
<dbReference type="PANTHER" id="PTHR15375">
    <property type="entry name" value="ACTIVATOR OF S-PHASE KINASE-RELATED"/>
    <property type="match status" value="1"/>
</dbReference>
<dbReference type="AlphaFoldDB" id="A0A1Y1S8Y4"/>